<protein>
    <recommendedName>
        <fullName evidence="1">DUF7668 domain-containing protein</fullName>
    </recommendedName>
</protein>
<reference evidence="2 3" key="1">
    <citation type="submission" date="2017-06" db="EMBL/GenBank/DDBJ databases">
        <title>the draft geome sequence of Illustriluteabacillus marina B3227.</title>
        <authorList>
            <person name="He R.-H."/>
            <person name="Du Z.-J."/>
        </authorList>
    </citation>
    <scope>NUCLEOTIDE SEQUENCE [LARGE SCALE GENOMIC DNA]</scope>
    <source>
        <strain evidence="2 3">B3227</strain>
    </source>
</reference>
<evidence type="ECO:0000313" key="3">
    <source>
        <dbReference type="Proteomes" id="UP000243524"/>
    </source>
</evidence>
<feature type="domain" description="DUF7668" evidence="1">
    <location>
        <begin position="14"/>
        <end position="110"/>
    </location>
</feature>
<dbReference type="InterPro" id="IPR056085">
    <property type="entry name" value="DUF7668"/>
</dbReference>
<name>A0A2I0QQM1_9BACI</name>
<evidence type="ECO:0000313" key="2">
    <source>
        <dbReference type="EMBL" id="PKR76634.1"/>
    </source>
</evidence>
<accession>A0A2I0QQM1</accession>
<keyword evidence="3" id="KW-1185">Reference proteome</keyword>
<evidence type="ECO:0000259" key="1">
    <source>
        <dbReference type="Pfam" id="PF24705"/>
    </source>
</evidence>
<dbReference type="RefSeq" id="WP_101332384.1">
    <property type="nucleotide sequence ID" value="NZ_PJNH01000004.1"/>
</dbReference>
<dbReference type="Pfam" id="PF24705">
    <property type="entry name" value="DUF7668"/>
    <property type="match status" value="1"/>
</dbReference>
<dbReference type="OrthoDB" id="965084at2"/>
<organism evidence="2 3">
    <name type="scientific">Halalkalibacillus sediminis</name>
    <dbReference type="NCBI Taxonomy" id="2018042"/>
    <lineage>
        <taxon>Bacteria</taxon>
        <taxon>Bacillati</taxon>
        <taxon>Bacillota</taxon>
        <taxon>Bacilli</taxon>
        <taxon>Bacillales</taxon>
        <taxon>Bacillaceae</taxon>
        <taxon>Halalkalibacillus</taxon>
    </lineage>
</organism>
<dbReference type="AlphaFoldDB" id="A0A2I0QQM1"/>
<proteinExistence type="predicted"/>
<comment type="caution">
    <text evidence="2">The sequence shown here is derived from an EMBL/GenBank/DDBJ whole genome shotgun (WGS) entry which is preliminary data.</text>
</comment>
<dbReference type="Proteomes" id="UP000243524">
    <property type="component" value="Unassembled WGS sequence"/>
</dbReference>
<dbReference type="EMBL" id="PJNH01000004">
    <property type="protein sequence ID" value="PKR76634.1"/>
    <property type="molecule type" value="Genomic_DNA"/>
</dbReference>
<sequence length="110" mass="12831">MDVQQIISMLKPLVENLVEGEYQLIQLTGRSGPYTSEELKELVEEYGGKLTIPPDEDYKNINIIEVEEESEYFIEYELWVDGEKSDLTLSCTIRFTEDEVRIMIENIHVL</sequence>
<gene>
    <name evidence="2" type="ORF">CEY16_12465</name>
</gene>